<protein>
    <recommendedName>
        <fullName evidence="4">HIG1 domain-containing protein</fullName>
    </recommendedName>
</protein>
<evidence type="ECO:0008006" key="4">
    <source>
        <dbReference type="Google" id="ProtNLM"/>
    </source>
</evidence>
<keyword evidence="3" id="KW-1185">Reference proteome</keyword>
<keyword evidence="1" id="KW-0472">Membrane</keyword>
<evidence type="ECO:0000313" key="3">
    <source>
        <dbReference type="Proteomes" id="UP001652542"/>
    </source>
</evidence>
<evidence type="ECO:0000256" key="1">
    <source>
        <dbReference type="SAM" id="Phobius"/>
    </source>
</evidence>
<sequence length="71" mass="7369">MGWLIWTGAAVTLLGLAGLVACIVSVAKARRAGLDDAELRARIQRVIAWNLGALLLSAIGLMMVVVGIVLG</sequence>
<feature type="transmembrane region" description="Helical" evidence="1">
    <location>
        <begin position="6"/>
        <end position="27"/>
    </location>
</feature>
<keyword evidence="1" id="KW-1133">Transmembrane helix</keyword>
<name>A0ABT2ZGC8_9RHOB</name>
<feature type="transmembrane region" description="Helical" evidence="1">
    <location>
        <begin position="47"/>
        <end position="70"/>
    </location>
</feature>
<comment type="caution">
    <text evidence="2">The sequence shown here is derived from an EMBL/GenBank/DDBJ whole genome shotgun (WGS) entry which is preliminary data.</text>
</comment>
<dbReference type="EMBL" id="JAOWKY010000005">
    <property type="protein sequence ID" value="MCV2870195.1"/>
    <property type="molecule type" value="Genomic_DNA"/>
</dbReference>
<proteinExistence type="predicted"/>
<accession>A0ABT2ZGC8</accession>
<dbReference type="RefSeq" id="WP_263735870.1">
    <property type="nucleotide sequence ID" value="NZ_JAOWKY010000005.1"/>
</dbReference>
<dbReference type="Proteomes" id="UP001652542">
    <property type="component" value="Unassembled WGS sequence"/>
</dbReference>
<keyword evidence="1" id="KW-0812">Transmembrane</keyword>
<gene>
    <name evidence="2" type="ORF">OEW28_16315</name>
</gene>
<organism evidence="2 3">
    <name type="scientific">Albidovulum marisflavi</name>
    <dbReference type="NCBI Taxonomy" id="2984159"/>
    <lineage>
        <taxon>Bacteria</taxon>
        <taxon>Pseudomonadati</taxon>
        <taxon>Pseudomonadota</taxon>
        <taxon>Alphaproteobacteria</taxon>
        <taxon>Rhodobacterales</taxon>
        <taxon>Paracoccaceae</taxon>
        <taxon>Albidovulum</taxon>
    </lineage>
</organism>
<reference evidence="2 3" key="1">
    <citation type="submission" date="2022-10" db="EMBL/GenBank/DDBJ databases">
        <title>Defluviimonas sp. nov., isolated from ocean surface water.</title>
        <authorList>
            <person name="He W."/>
            <person name="Wang L."/>
            <person name="Zhang D.-F."/>
        </authorList>
    </citation>
    <scope>NUCLEOTIDE SEQUENCE [LARGE SCALE GENOMIC DNA]</scope>
    <source>
        <strain evidence="2 3">WL0002</strain>
    </source>
</reference>
<evidence type="ECO:0000313" key="2">
    <source>
        <dbReference type="EMBL" id="MCV2870195.1"/>
    </source>
</evidence>